<dbReference type="SUPFAM" id="SSF140500">
    <property type="entry name" value="BAS1536-like"/>
    <property type="match status" value="1"/>
</dbReference>
<evidence type="ECO:0000313" key="1">
    <source>
        <dbReference type="EMBL" id="SHE51302.1"/>
    </source>
</evidence>
<reference evidence="2" key="1">
    <citation type="submission" date="2016-11" db="EMBL/GenBank/DDBJ databases">
        <authorList>
            <person name="Varghese N."/>
            <person name="Submissions S."/>
        </authorList>
    </citation>
    <scope>NUCLEOTIDE SEQUENCE [LARGE SCALE GENOMIC DNA]</scope>
    <source>
        <strain evidence="2">DSM 10124</strain>
    </source>
</reference>
<name>A0A1M4U3J7_9CLOT</name>
<dbReference type="InterPro" id="IPR037208">
    <property type="entry name" value="Spo0E-like_sf"/>
</dbReference>
<organism evidence="1 2">
    <name type="scientific">Caloramator proteoclasticus DSM 10124</name>
    <dbReference type="NCBI Taxonomy" id="1121262"/>
    <lineage>
        <taxon>Bacteria</taxon>
        <taxon>Bacillati</taxon>
        <taxon>Bacillota</taxon>
        <taxon>Clostridia</taxon>
        <taxon>Eubacteriales</taxon>
        <taxon>Clostridiaceae</taxon>
        <taxon>Caloramator</taxon>
    </lineage>
</organism>
<keyword evidence="2" id="KW-1185">Reference proteome</keyword>
<evidence type="ECO:0000313" key="2">
    <source>
        <dbReference type="Proteomes" id="UP000184423"/>
    </source>
</evidence>
<proteinExistence type="predicted"/>
<dbReference type="GO" id="GO:0043937">
    <property type="term" value="P:regulation of sporulation"/>
    <property type="evidence" value="ECO:0007669"/>
    <property type="project" value="InterPro"/>
</dbReference>
<dbReference type="AlphaFoldDB" id="A0A1M4U3J7"/>
<protein>
    <submittedName>
        <fullName evidence="1">Spo0E like sporulation regulatory protein</fullName>
    </submittedName>
</protein>
<dbReference type="RefSeq" id="WP_143290232.1">
    <property type="nucleotide sequence ID" value="NZ_FQVG01000006.1"/>
</dbReference>
<dbReference type="Proteomes" id="UP000184423">
    <property type="component" value="Unassembled WGS sequence"/>
</dbReference>
<accession>A0A1M4U3J7</accession>
<gene>
    <name evidence="1" type="ORF">SAMN02746091_00553</name>
</gene>
<sequence length="54" mass="6396">MLKDEIRNKIELLSNELNLKLKDGIKKEEYSKILKLSQELDRLIVIYTKKTFSA</sequence>
<dbReference type="EMBL" id="FQVG01000006">
    <property type="protein sequence ID" value="SHE51302.1"/>
    <property type="molecule type" value="Genomic_DNA"/>
</dbReference>